<comment type="caution">
    <text evidence="1">The sequence shown here is derived from an EMBL/GenBank/DDBJ whole genome shotgun (WGS) entry which is preliminary data.</text>
</comment>
<evidence type="ECO:0008006" key="3">
    <source>
        <dbReference type="Google" id="ProtNLM"/>
    </source>
</evidence>
<protein>
    <recommendedName>
        <fullName evidence="3">Protein kinase domain-containing protein</fullName>
    </recommendedName>
</protein>
<dbReference type="InterPro" id="IPR011009">
    <property type="entry name" value="Kinase-like_dom_sf"/>
</dbReference>
<accession>A0A397GL74</accession>
<dbReference type="Proteomes" id="UP000266861">
    <property type="component" value="Unassembled WGS sequence"/>
</dbReference>
<name>A0A397GL74_9GLOM</name>
<evidence type="ECO:0000313" key="2">
    <source>
        <dbReference type="Proteomes" id="UP000266861"/>
    </source>
</evidence>
<dbReference type="SUPFAM" id="SSF56112">
    <property type="entry name" value="Protein kinase-like (PK-like)"/>
    <property type="match status" value="1"/>
</dbReference>
<sequence>MTPPRMKIKYLKDIIKNDSSLTESEKKFLLNELKLKYDEIRIASGNNEIDKLIRECQQKTIAPNRVIEWIECDQFEEVEYLAEGGYGRYYKWNSERQILERFGRQKIVLKRLNNSSNNNVNWFHEVISSFTLGDISLFLVTCYGLTKDPSTQDYMLNYYDNSLYEIHEQNIIQRFALWKYFYYSQSVAWHISDS</sequence>
<proteinExistence type="predicted"/>
<organism evidence="1 2">
    <name type="scientific">Diversispora epigaea</name>
    <dbReference type="NCBI Taxonomy" id="1348612"/>
    <lineage>
        <taxon>Eukaryota</taxon>
        <taxon>Fungi</taxon>
        <taxon>Fungi incertae sedis</taxon>
        <taxon>Mucoromycota</taxon>
        <taxon>Glomeromycotina</taxon>
        <taxon>Glomeromycetes</taxon>
        <taxon>Diversisporales</taxon>
        <taxon>Diversisporaceae</taxon>
        <taxon>Diversispora</taxon>
    </lineage>
</organism>
<keyword evidence="2" id="KW-1185">Reference proteome</keyword>
<dbReference type="EMBL" id="PQFF01000415">
    <property type="protein sequence ID" value="RHZ51615.1"/>
    <property type="molecule type" value="Genomic_DNA"/>
</dbReference>
<reference evidence="1 2" key="1">
    <citation type="submission" date="2018-08" db="EMBL/GenBank/DDBJ databases">
        <title>Genome and evolution of the arbuscular mycorrhizal fungus Diversispora epigaea (formerly Glomus versiforme) and its bacterial endosymbionts.</title>
        <authorList>
            <person name="Sun X."/>
            <person name="Fei Z."/>
            <person name="Harrison M."/>
        </authorList>
    </citation>
    <scope>NUCLEOTIDE SEQUENCE [LARGE SCALE GENOMIC DNA]</scope>
    <source>
        <strain evidence="1 2">IT104</strain>
    </source>
</reference>
<gene>
    <name evidence="1" type="ORF">Glove_476g4</name>
</gene>
<dbReference type="OrthoDB" id="192267at2759"/>
<evidence type="ECO:0000313" key="1">
    <source>
        <dbReference type="EMBL" id="RHZ51615.1"/>
    </source>
</evidence>
<dbReference type="AlphaFoldDB" id="A0A397GL74"/>